<comment type="cofactor">
    <cofactor evidence="2">
        <name>Ca(2+)</name>
        <dbReference type="ChEBI" id="CHEBI:29108"/>
    </cofactor>
    <text evidence="2">Binds 2 calcium ions per subunit.</text>
</comment>
<dbReference type="SUPFAM" id="SSF48113">
    <property type="entry name" value="Heme-dependent peroxidases"/>
    <property type="match status" value="1"/>
</dbReference>
<keyword evidence="4" id="KW-1015">Disulfide bond</keyword>
<feature type="binding site" evidence="2">
    <location>
        <position position="88"/>
    </location>
    <ligand>
        <name>Ca(2+)</name>
        <dbReference type="ChEBI" id="CHEBI:29108"/>
        <label>1</label>
    </ligand>
</feature>
<evidence type="ECO:0000256" key="3">
    <source>
        <dbReference type="PIRSR" id="PIRSR601621-3"/>
    </source>
</evidence>
<dbReference type="GO" id="GO:0004601">
    <property type="term" value="F:peroxidase activity"/>
    <property type="evidence" value="ECO:0007669"/>
    <property type="project" value="UniProtKB-KW"/>
</dbReference>
<protein>
    <submittedName>
        <fullName evidence="6">Heme peroxidase</fullName>
    </submittedName>
</protein>
<dbReference type="AlphaFoldDB" id="A0A4Y7PS32"/>
<dbReference type="GO" id="GO:0020037">
    <property type="term" value="F:heme binding"/>
    <property type="evidence" value="ECO:0007669"/>
    <property type="project" value="InterPro"/>
</dbReference>
<dbReference type="InterPro" id="IPR001621">
    <property type="entry name" value="Ligninase"/>
</dbReference>
<dbReference type="Proteomes" id="UP000294933">
    <property type="component" value="Unassembled WGS sequence"/>
</dbReference>
<feature type="signal peptide" evidence="5">
    <location>
        <begin position="1"/>
        <end position="18"/>
    </location>
</feature>
<keyword evidence="5" id="KW-0732">Signal</keyword>
<accession>A0A4Y7PS32</accession>
<keyword evidence="6" id="KW-0560">Oxidoreductase</keyword>
<evidence type="ECO:0000256" key="5">
    <source>
        <dbReference type="SAM" id="SignalP"/>
    </source>
</evidence>
<reference evidence="6 7" key="1">
    <citation type="submission" date="2018-06" db="EMBL/GenBank/DDBJ databases">
        <title>A transcriptomic atlas of mushroom development highlights an independent origin of complex multicellularity.</title>
        <authorList>
            <consortium name="DOE Joint Genome Institute"/>
            <person name="Krizsan K."/>
            <person name="Almasi E."/>
            <person name="Merenyi Z."/>
            <person name="Sahu N."/>
            <person name="Viragh M."/>
            <person name="Koszo T."/>
            <person name="Mondo S."/>
            <person name="Kiss B."/>
            <person name="Balint B."/>
            <person name="Kues U."/>
            <person name="Barry K."/>
            <person name="Hegedus J.C."/>
            <person name="Henrissat B."/>
            <person name="Johnson J."/>
            <person name="Lipzen A."/>
            <person name="Ohm R."/>
            <person name="Nagy I."/>
            <person name="Pangilinan J."/>
            <person name="Yan J."/>
            <person name="Xiong Y."/>
            <person name="Grigoriev I.V."/>
            <person name="Hibbett D.S."/>
            <person name="Nagy L.G."/>
        </authorList>
    </citation>
    <scope>NUCLEOTIDE SEQUENCE [LARGE SCALE GENOMIC DNA]</scope>
    <source>
        <strain evidence="6 7">SZMC22713</strain>
    </source>
</reference>
<dbReference type="OrthoDB" id="3016341at2759"/>
<feature type="disulfide bond" evidence="4">
    <location>
        <begin position="26"/>
        <end position="40"/>
    </location>
</feature>
<gene>
    <name evidence="6" type="ORF">BD410DRAFT_900991</name>
</gene>
<dbReference type="InterPro" id="IPR019794">
    <property type="entry name" value="Peroxidases_AS"/>
</dbReference>
<feature type="site" description="Transition state stabilizer" evidence="3">
    <location>
        <position position="67"/>
    </location>
</feature>
<proteinExistence type="predicted"/>
<keyword evidence="2" id="KW-0106">Calcium</keyword>
<feature type="active site" description="Proton acceptor" evidence="1">
    <location>
        <position position="71"/>
    </location>
</feature>
<feature type="binding site" evidence="2">
    <location>
        <position position="86"/>
    </location>
    <ligand>
        <name>Ca(2+)</name>
        <dbReference type="ChEBI" id="CHEBI:29108"/>
        <label>1</label>
    </ligand>
</feature>
<dbReference type="Gene3D" id="1.10.420.10">
    <property type="entry name" value="Peroxidase, domain 2"/>
    <property type="match status" value="1"/>
</dbReference>
<feature type="binding site" evidence="2">
    <location>
        <position position="90"/>
    </location>
    <ligand>
        <name>Ca(2+)</name>
        <dbReference type="ChEBI" id="CHEBI:29108"/>
        <label>1</label>
    </ligand>
</feature>
<dbReference type="GO" id="GO:0006979">
    <property type="term" value="P:response to oxidative stress"/>
    <property type="evidence" value="ECO:0007669"/>
    <property type="project" value="InterPro"/>
</dbReference>
<evidence type="ECO:0000256" key="2">
    <source>
        <dbReference type="PIRSR" id="PIRSR601621-2"/>
    </source>
</evidence>
<evidence type="ECO:0000256" key="4">
    <source>
        <dbReference type="PIRSR" id="PIRSR601621-4"/>
    </source>
</evidence>
<evidence type="ECO:0000313" key="7">
    <source>
        <dbReference type="Proteomes" id="UP000294933"/>
    </source>
</evidence>
<keyword evidence="7" id="KW-1185">Reference proteome</keyword>
<dbReference type="PRINTS" id="PR00462">
    <property type="entry name" value="LIGNINASE"/>
</dbReference>
<dbReference type="InterPro" id="IPR010255">
    <property type="entry name" value="Haem_peroxidase_sf"/>
</dbReference>
<dbReference type="VEuPathDB" id="FungiDB:BD410DRAFT_900991"/>
<feature type="binding site" evidence="2">
    <location>
        <position position="72"/>
    </location>
    <ligand>
        <name>Ca(2+)</name>
        <dbReference type="ChEBI" id="CHEBI:29108"/>
        <label>1</label>
    </ligand>
</feature>
<evidence type="ECO:0000313" key="6">
    <source>
        <dbReference type="EMBL" id="TDL18233.1"/>
    </source>
</evidence>
<keyword evidence="2" id="KW-0479">Metal-binding</keyword>
<dbReference type="GO" id="GO:0046872">
    <property type="term" value="F:metal ion binding"/>
    <property type="evidence" value="ECO:0007669"/>
    <property type="project" value="UniProtKB-KW"/>
</dbReference>
<dbReference type="EMBL" id="ML170211">
    <property type="protein sequence ID" value="TDL18233.1"/>
    <property type="molecule type" value="Genomic_DNA"/>
</dbReference>
<name>A0A4Y7PS32_9AGAM</name>
<dbReference type="Gene3D" id="1.10.520.10">
    <property type="match status" value="1"/>
</dbReference>
<keyword evidence="6" id="KW-0575">Peroxidase</keyword>
<evidence type="ECO:0000256" key="1">
    <source>
        <dbReference type="PIRSR" id="PIRSR601621-1"/>
    </source>
</evidence>
<sequence>MVFKLTAAAIALATLTGAANFKRVTCPAARIPPHMKLFCCVFFALRDDLQANLYENVCGETVHESLRLTFHDAIGFSKSGEFKGHGADGSMIIFDSIFAANNGIDDSVDALTPFLQRHERAWNSLPRPNATIPTGDGTVTEPLDRILACNRSRSFTFDTQIFLEVLLKGNSVPGTFWNVAEALSSWKRTT</sequence>
<dbReference type="PROSITE" id="PS00436">
    <property type="entry name" value="PEROXIDASE_2"/>
    <property type="match status" value="1"/>
</dbReference>
<organism evidence="6 7">
    <name type="scientific">Rickenella mellea</name>
    <dbReference type="NCBI Taxonomy" id="50990"/>
    <lineage>
        <taxon>Eukaryota</taxon>
        <taxon>Fungi</taxon>
        <taxon>Dikarya</taxon>
        <taxon>Basidiomycota</taxon>
        <taxon>Agaricomycotina</taxon>
        <taxon>Agaricomycetes</taxon>
        <taxon>Hymenochaetales</taxon>
        <taxon>Rickenellaceae</taxon>
        <taxon>Rickenella</taxon>
    </lineage>
</organism>
<feature type="chain" id="PRO_5021401862" evidence="5">
    <location>
        <begin position="19"/>
        <end position="190"/>
    </location>
</feature>
<dbReference type="STRING" id="50990.A0A4Y7PS32"/>